<dbReference type="EMBL" id="CP054534">
    <property type="protein sequence ID" value="QSL64664.1"/>
    <property type="molecule type" value="Genomic_DNA"/>
</dbReference>
<dbReference type="PANTHER" id="PTHR15081">
    <property type="entry name" value="NUCLEAR AUTOANTIGENIC SPERM PROTEIN NASP -RELATED"/>
    <property type="match status" value="1"/>
</dbReference>
<comment type="similarity">
    <text evidence="3">Belongs to the NASP family.</text>
</comment>
<feature type="domain" description="Tetratricopeptide SHNi-TPR" evidence="12">
    <location>
        <begin position="191"/>
        <end position="228"/>
    </location>
</feature>
<dbReference type="InterPro" id="IPR019544">
    <property type="entry name" value="Tetratricopeptide_SHNi-TPR_dom"/>
</dbReference>
<dbReference type="PROSITE" id="PS50005">
    <property type="entry name" value="TPR"/>
    <property type="match status" value="1"/>
</dbReference>
<dbReference type="InterPro" id="IPR002993">
    <property type="entry name" value="ODC_AZ"/>
</dbReference>
<dbReference type="SUPFAM" id="SSF48452">
    <property type="entry name" value="TPR-like"/>
    <property type="match status" value="1"/>
</dbReference>
<reference evidence="13" key="1">
    <citation type="submission" date="2020-06" db="EMBL/GenBank/DDBJ databases">
        <title>Genomes of multiple members of Pneumocystis genus reveal paths to human pathogen Pneumocystis jirovecii.</title>
        <authorList>
            <person name="Cisse O.H."/>
            <person name="Ma L."/>
            <person name="Dekker J."/>
            <person name="Khil P."/>
            <person name="Jo J."/>
            <person name="Brenchley J."/>
            <person name="Blair R."/>
            <person name="Pahar B."/>
            <person name="Chabe M."/>
            <person name="Van Rompay K.A."/>
            <person name="Keesler R."/>
            <person name="Sukura A."/>
            <person name="Hirsch V."/>
            <person name="Kutty G."/>
            <person name="Liu Y."/>
            <person name="Peng L."/>
            <person name="Chen J."/>
            <person name="Song J."/>
            <person name="Weissenbacher-Lang C."/>
            <person name="Xu J."/>
            <person name="Upham N.S."/>
            <person name="Stajich J.E."/>
            <person name="Cuomo C.A."/>
            <person name="Cushion M.T."/>
            <person name="Kovacs J.A."/>
        </authorList>
    </citation>
    <scope>NUCLEOTIDE SEQUENCE</scope>
    <source>
        <strain evidence="13">2A</strain>
    </source>
</reference>
<organism evidence="13 14">
    <name type="scientific">Pneumocystis wakefieldiae</name>
    <dbReference type="NCBI Taxonomy" id="38082"/>
    <lineage>
        <taxon>Eukaryota</taxon>
        <taxon>Fungi</taxon>
        <taxon>Dikarya</taxon>
        <taxon>Ascomycota</taxon>
        <taxon>Taphrinomycotina</taxon>
        <taxon>Pneumocystomycetes</taxon>
        <taxon>Pneumocystaceae</taxon>
        <taxon>Pneumocystis</taxon>
    </lineage>
</organism>
<dbReference type="SUPFAM" id="SSF55729">
    <property type="entry name" value="Acyl-CoA N-acyltransferases (Nat)"/>
    <property type="match status" value="1"/>
</dbReference>
<keyword evidence="7" id="KW-0688">Ribosomal frameshifting</keyword>
<dbReference type="InterPro" id="IPR051730">
    <property type="entry name" value="NASP-like"/>
</dbReference>
<evidence type="ECO:0000256" key="3">
    <source>
        <dbReference type="ARBA" id="ARBA00008402"/>
    </source>
</evidence>
<evidence type="ECO:0000313" key="14">
    <source>
        <dbReference type="Proteomes" id="UP000663699"/>
    </source>
</evidence>
<evidence type="ECO:0000256" key="7">
    <source>
        <dbReference type="ARBA" id="ARBA00022758"/>
    </source>
</evidence>
<comment type="subcellular location">
    <subcellularLocation>
        <location evidence="2">Nucleus</location>
    </subcellularLocation>
</comment>
<dbReference type="Gene3D" id="1.25.40.10">
    <property type="entry name" value="Tetratricopeptide repeat domain"/>
    <property type="match status" value="2"/>
</dbReference>
<dbReference type="InterPro" id="IPR016181">
    <property type="entry name" value="Acyl_CoA_acyltransferase"/>
</dbReference>
<comment type="function">
    <text evidence="1">Ornithine decarboxylase (ODC) antizyme protein that negatively regulates ODC activity and intracellular polyamine biosynthesis in response to increased intracellular polyamine levels. Binds to ODC monomers, inhibiting the assembly of the functional ODC homodimer, and targets the monomers for ubiquitin-independent proteolytic destruction by the 26S proteasome.</text>
</comment>
<keyword evidence="6" id="KW-0677">Repeat</keyword>
<dbReference type="AlphaFoldDB" id="A0A899FWI1"/>
<dbReference type="Gene3D" id="3.40.630.60">
    <property type="match status" value="1"/>
</dbReference>
<gene>
    <name evidence="13" type="ORF">MERGE_001966</name>
</gene>
<evidence type="ECO:0000259" key="12">
    <source>
        <dbReference type="Pfam" id="PF10516"/>
    </source>
</evidence>
<dbReference type="GO" id="GO:0075523">
    <property type="term" value="P:viral translational frameshifting"/>
    <property type="evidence" value="ECO:0007669"/>
    <property type="project" value="UniProtKB-KW"/>
</dbReference>
<dbReference type="InterPro" id="IPR011990">
    <property type="entry name" value="TPR-like_helical_dom_sf"/>
</dbReference>
<evidence type="ECO:0000256" key="4">
    <source>
        <dbReference type="ARBA" id="ARBA00008796"/>
    </source>
</evidence>
<evidence type="ECO:0000256" key="9">
    <source>
        <dbReference type="ARBA" id="ARBA00023242"/>
    </source>
</evidence>
<keyword evidence="14" id="KW-1185">Reference proteome</keyword>
<evidence type="ECO:0000256" key="2">
    <source>
        <dbReference type="ARBA" id="ARBA00004123"/>
    </source>
</evidence>
<evidence type="ECO:0000256" key="11">
    <source>
        <dbReference type="SAM" id="MobiDB-lite"/>
    </source>
</evidence>
<dbReference type="GO" id="GO:0006335">
    <property type="term" value="P:DNA replication-dependent chromatin assembly"/>
    <property type="evidence" value="ECO:0007669"/>
    <property type="project" value="TreeGrafter"/>
</dbReference>
<feature type="repeat" description="TPR" evidence="10">
    <location>
        <begin position="191"/>
        <end position="224"/>
    </location>
</feature>
<dbReference type="Proteomes" id="UP000663699">
    <property type="component" value="Chromosome 3"/>
</dbReference>
<comment type="similarity">
    <text evidence="4">Belongs to the ODC antizyme family.</text>
</comment>
<dbReference type="OrthoDB" id="5587616at2759"/>
<evidence type="ECO:0000256" key="5">
    <source>
        <dbReference type="ARBA" id="ARBA00011486"/>
    </source>
</evidence>
<protein>
    <recommendedName>
        <fullName evidence="12">Tetratricopeptide SHNi-TPR domain-containing protein</fullName>
    </recommendedName>
</protein>
<dbReference type="InterPro" id="IPR019734">
    <property type="entry name" value="TPR_rpt"/>
</dbReference>
<dbReference type="Pfam" id="PF10516">
    <property type="entry name" value="SHNi-TPR"/>
    <property type="match status" value="1"/>
</dbReference>
<dbReference type="GO" id="GO:0005654">
    <property type="term" value="C:nucleoplasm"/>
    <property type="evidence" value="ECO:0007669"/>
    <property type="project" value="TreeGrafter"/>
</dbReference>
<keyword evidence="9" id="KW-0539">Nucleus</keyword>
<proteinExistence type="inferred from homology"/>
<evidence type="ECO:0000256" key="6">
    <source>
        <dbReference type="ARBA" id="ARBA00022737"/>
    </source>
</evidence>
<comment type="subunit">
    <text evidence="5">Interacts with ODC and thereby sterically blocks ODC homodimerization.</text>
</comment>
<dbReference type="Pfam" id="PF02100">
    <property type="entry name" value="ODC_AZ"/>
    <property type="match status" value="1"/>
</dbReference>
<keyword evidence="8 10" id="KW-0802">TPR repeat</keyword>
<dbReference type="InterPro" id="IPR038581">
    <property type="entry name" value="ODC_AZ_sf"/>
</dbReference>
<evidence type="ECO:0000313" key="13">
    <source>
        <dbReference type="EMBL" id="QSL64664.1"/>
    </source>
</evidence>
<dbReference type="GO" id="GO:0034080">
    <property type="term" value="P:CENP-A containing chromatin assembly"/>
    <property type="evidence" value="ECO:0007669"/>
    <property type="project" value="TreeGrafter"/>
</dbReference>
<dbReference type="PANTHER" id="PTHR15081:SF1">
    <property type="entry name" value="NUCLEAR AUTOANTIGENIC SPERM PROTEIN"/>
    <property type="match status" value="1"/>
</dbReference>
<sequence>MVEKETQETGSNGVLYPSTGTPEDELSLEEAYSVVEEADRLYYKKDYEKAVEKYSLALERIVKECGEADVRNADVFYSYGRALFHLAVKRSGVFGGGVAPLRNSMDVCSVSPKPVVNSSRLCFSGDESGDDEPEDMVKEDDFSISWEALDFSRVLYEKMLDMERGVCGADLEDQKAEFAEEKFIKIEKKLADTYDLLGEISLENENFQQALADFQSSLDLKTKIYPLESSLISEAHYKLALAFEFSQESDLRERAIEHIHWAIKSLEKRLEIEQKSEKGKEKQGKEESEILDMLLELRQKIKELEKIPEKTAIKTLDFENIERNSQNVKKTLLDIISNANDVNSLVKKKKKSISNGLSNIDENQQINQVHKKAKIENSYNEILMSPCSKVLDDDMEYNYYDDVSLTGVPEVLCGSSPPAFSGASLDVPTCALVKYDTVGSSQSSSLESESGFSILRERLICGVWWKEFGIEGNDVVESVSIDENNKVLCRGVTTFSKNERSIYIIGDICNKPFLKQRLVAIIDFASTYLFCSKLFIRIRKLSSGLESLVKGLIWIGFRIVPSASFSSEHYLLLSIRL</sequence>
<evidence type="ECO:0000256" key="8">
    <source>
        <dbReference type="ARBA" id="ARBA00022803"/>
    </source>
</evidence>
<feature type="region of interest" description="Disordered" evidence="11">
    <location>
        <begin position="1"/>
        <end position="23"/>
    </location>
</feature>
<accession>A0A899FWI1</accession>
<evidence type="ECO:0000256" key="1">
    <source>
        <dbReference type="ARBA" id="ARBA00002307"/>
    </source>
</evidence>
<dbReference type="GO" id="GO:0042393">
    <property type="term" value="F:histone binding"/>
    <property type="evidence" value="ECO:0007669"/>
    <property type="project" value="TreeGrafter"/>
</dbReference>
<evidence type="ECO:0000256" key="10">
    <source>
        <dbReference type="PROSITE-ProRule" id="PRU00339"/>
    </source>
</evidence>
<dbReference type="GO" id="GO:0008073">
    <property type="term" value="F:ornithine decarboxylase inhibitor activity"/>
    <property type="evidence" value="ECO:0007669"/>
    <property type="project" value="InterPro"/>
</dbReference>
<name>A0A899FWI1_9ASCO</name>